<evidence type="ECO:0000313" key="2">
    <source>
        <dbReference type="Proteomes" id="UP001597169"/>
    </source>
</evidence>
<name>A0ABW3PUF8_9BACL</name>
<gene>
    <name evidence="1" type="ORF">ACFQ3J_07375</name>
</gene>
<organism evidence="1 2">
    <name type="scientific">Paenibacillus provencensis</name>
    <dbReference type="NCBI Taxonomy" id="441151"/>
    <lineage>
        <taxon>Bacteria</taxon>
        <taxon>Bacillati</taxon>
        <taxon>Bacillota</taxon>
        <taxon>Bacilli</taxon>
        <taxon>Bacillales</taxon>
        <taxon>Paenibacillaceae</taxon>
        <taxon>Paenibacillus</taxon>
    </lineage>
</organism>
<protein>
    <submittedName>
        <fullName evidence="1">Uncharacterized protein</fullName>
    </submittedName>
</protein>
<sequence>MFPFLFSYHLTTKPRKPQNRDMRGFVLIYGTILLQTSSHEEKCNIREFNTSQFIGDRSYHLAPAGSLGQVFFGNEPLFSLMQT</sequence>
<dbReference type="Proteomes" id="UP001597169">
    <property type="component" value="Unassembled WGS sequence"/>
</dbReference>
<dbReference type="EMBL" id="JBHTKX010000001">
    <property type="protein sequence ID" value="MFD1127988.1"/>
    <property type="molecule type" value="Genomic_DNA"/>
</dbReference>
<accession>A0ABW3PUF8</accession>
<comment type="caution">
    <text evidence="1">The sequence shown here is derived from an EMBL/GenBank/DDBJ whole genome shotgun (WGS) entry which is preliminary data.</text>
</comment>
<dbReference type="RefSeq" id="WP_251583987.1">
    <property type="nucleotide sequence ID" value="NZ_JBHTKX010000001.1"/>
</dbReference>
<reference evidence="2" key="1">
    <citation type="journal article" date="2019" name="Int. J. Syst. Evol. Microbiol.">
        <title>The Global Catalogue of Microorganisms (GCM) 10K type strain sequencing project: providing services to taxonomists for standard genome sequencing and annotation.</title>
        <authorList>
            <consortium name="The Broad Institute Genomics Platform"/>
            <consortium name="The Broad Institute Genome Sequencing Center for Infectious Disease"/>
            <person name="Wu L."/>
            <person name="Ma J."/>
        </authorList>
    </citation>
    <scope>NUCLEOTIDE SEQUENCE [LARGE SCALE GENOMIC DNA]</scope>
    <source>
        <strain evidence="2">CCUG 53519</strain>
    </source>
</reference>
<proteinExistence type="predicted"/>
<evidence type="ECO:0000313" key="1">
    <source>
        <dbReference type="EMBL" id="MFD1127988.1"/>
    </source>
</evidence>
<keyword evidence="2" id="KW-1185">Reference proteome</keyword>